<keyword evidence="1" id="KW-0472">Membrane</keyword>
<dbReference type="Proteomes" id="UP000293398">
    <property type="component" value="Unassembled WGS sequence"/>
</dbReference>
<keyword evidence="1" id="KW-1133">Transmembrane helix</keyword>
<evidence type="ECO:0000313" key="2">
    <source>
        <dbReference type="EMBL" id="RZT91056.1"/>
    </source>
</evidence>
<evidence type="ECO:0000313" key="3">
    <source>
        <dbReference type="Proteomes" id="UP000293398"/>
    </source>
</evidence>
<feature type="transmembrane region" description="Helical" evidence="1">
    <location>
        <begin position="70"/>
        <end position="89"/>
    </location>
</feature>
<keyword evidence="1" id="KW-0812">Transmembrane</keyword>
<organism evidence="2 3">
    <name type="scientific">Advenella incenata</name>
    <dbReference type="NCBI Taxonomy" id="267800"/>
    <lineage>
        <taxon>Bacteria</taxon>
        <taxon>Pseudomonadati</taxon>
        <taxon>Pseudomonadota</taxon>
        <taxon>Betaproteobacteria</taxon>
        <taxon>Burkholderiales</taxon>
        <taxon>Alcaligenaceae</taxon>
    </lineage>
</organism>
<protein>
    <submittedName>
        <fullName evidence="2">Uncharacterized protein</fullName>
    </submittedName>
</protein>
<proteinExistence type="predicted"/>
<dbReference type="AlphaFoldDB" id="A0A4Q7V3P7"/>
<evidence type="ECO:0000256" key="1">
    <source>
        <dbReference type="SAM" id="Phobius"/>
    </source>
</evidence>
<dbReference type="RefSeq" id="WP_130305329.1">
    <property type="nucleotide sequence ID" value="NZ_SHKO01000007.1"/>
</dbReference>
<sequence length="129" mass="14813">MNKKLESTMRRAVISERAQRGMSWLLFIEILWLAGTLGLVAYKFLNIGNWAWLVGGLAYFGFLWLRRYSLFCKVMSIIFTVYWVFGFTALSYSSYGISAMTIGVAVVSLIFIGGIHWRGLQEMDDLYAR</sequence>
<name>A0A4Q7V3P7_9BURK</name>
<comment type="caution">
    <text evidence="2">The sequence shown here is derived from an EMBL/GenBank/DDBJ whole genome shotgun (WGS) entry which is preliminary data.</text>
</comment>
<gene>
    <name evidence="2" type="ORF">EV681_4579</name>
</gene>
<keyword evidence="3" id="KW-1185">Reference proteome</keyword>
<accession>A0A4Q7V3P7</accession>
<reference evidence="2 3" key="1">
    <citation type="submission" date="2019-02" db="EMBL/GenBank/DDBJ databases">
        <title>Genomic Encyclopedia of Type Strains, Phase IV (KMG-IV): sequencing the most valuable type-strain genomes for metagenomic binning, comparative biology and taxonomic classification.</title>
        <authorList>
            <person name="Goeker M."/>
        </authorList>
    </citation>
    <scope>NUCLEOTIDE SEQUENCE [LARGE SCALE GENOMIC DNA]</scope>
    <source>
        <strain evidence="2 3">DSM 23814</strain>
    </source>
</reference>
<dbReference type="EMBL" id="SHKO01000007">
    <property type="protein sequence ID" value="RZT91056.1"/>
    <property type="molecule type" value="Genomic_DNA"/>
</dbReference>
<feature type="transmembrane region" description="Helical" evidence="1">
    <location>
        <begin position="95"/>
        <end position="117"/>
    </location>
</feature>
<feature type="transmembrane region" description="Helical" evidence="1">
    <location>
        <begin position="47"/>
        <end position="65"/>
    </location>
</feature>
<feature type="transmembrane region" description="Helical" evidence="1">
    <location>
        <begin position="21"/>
        <end position="41"/>
    </location>
</feature>